<dbReference type="Gene3D" id="1.20.120.1930">
    <property type="entry name" value="Uncharacterised protein PF16691, DUF5062"/>
    <property type="match status" value="1"/>
</dbReference>
<dbReference type="AlphaFoldDB" id="A0A6H1UE92"/>
<protein>
    <submittedName>
        <fullName evidence="1">DUF5062 family protein</fullName>
    </submittedName>
</protein>
<dbReference type="KEGG" id="fes:HER31_08710"/>
<dbReference type="Pfam" id="PF16691">
    <property type="entry name" value="DUF5062"/>
    <property type="match status" value="1"/>
</dbReference>
<dbReference type="RefSeq" id="WP_168660210.1">
    <property type="nucleotide sequence ID" value="NZ_CP051180.1"/>
</dbReference>
<sequence length="86" mass="9618">MKKLKNEKELLKTAMQIGQAYAVKAGYSSFSPTDSADNKVEAIYRLLVNDKLIAPLPAVQESAQNFRHRLVKWIAGKLPADHPLLK</sequence>
<organism evidence="1 2">
    <name type="scientific">Ferrimonas lipolytica</name>
    <dbReference type="NCBI Taxonomy" id="2724191"/>
    <lineage>
        <taxon>Bacteria</taxon>
        <taxon>Pseudomonadati</taxon>
        <taxon>Pseudomonadota</taxon>
        <taxon>Gammaproteobacteria</taxon>
        <taxon>Alteromonadales</taxon>
        <taxon>Ferrimonadaceae</taxon>
        <taxon>Ferrimonas</taxon>
    </lineage>
</organism>
<evidence type="ECO:0000313" key="1">
    <source>
        <dbReference type="EMBL" id="QIZ76949.1"/>
    </source>
</evidence>
<accession>A0A6H1UE92</accession>
<dbReference type="InterPro" id="IPR038316">
    <property type="entry name" value="DUF5062_sf"/>
</dbReference>
<name>A0A6H1UE92_9GAMM</name>
<evidence type="ECO:0000313" key="2">
    <source>
        <dbReference type="Proteomes" id="UP000501602"/>
    </source>
</evidence>
<dbReference type="EMBL" id="CP051180">
    <property type="protein sequence ID" value="QIZ76949.1"/>
    <property type="molecule type" value="Genomic_DNA"/>
</dbReference>
<keyword evidence="2" id="KW-1185">Reference proteome</keyword>
<gene>
    <name evidence="1" type="ORF">HER31_08710</name>
</gene>
<reference evidence="1 2" key="1">
    <citation type="submission" date="2020-04" db="EMBL/GenBank/DDBJ databases">
        <title>Ferrimonas sp. S7 isolated from sea water.</title>
        <authorList>
            <person name="Bae S.S."/>
            <person name="Baek K."/>
        </authorList>
    </citation>
    <scope>NUCLEOTIDE SEQUENCE [LARGE SCALE GENOMIC DNA]</scope>
    <source>
        <strain evidence="1 2">S7</strain>
    </source>
</reference>
<dbReference type="InterPro" id="IPR032036">
    <property type="entry name" value="DUF5062"/>
</dbReference>
<dbReference type="Proteomes" id="UP000501602">
    <property type="component" value="Chromosome"/>
</dbReference>
<proteinExistence type="predicted"/>